<dbReference type="CDD" id="cd01130">
    <property type="entry name" value="VirB11-like_ATPase"/>
    <property type="match status" value="1"/>
</dbReference>
<evidence type="ECO:0000313" key="4">
    <source>
        <dbReference type="EMBL" id="UUY02023.1"/>
    </source>
</evidence>
<name>A0ABY5PBH4_9ACTN</name>
<dbReference type="InterPro" id="IPR027417">
    <property type="entry name" value="P-loop_NTPase"/>
</dbReference>
<evidence type="ECO:0000313" key="5">
    <source>
        <dbReference type="Proteomes" id="UP001058860"/>
    </source>
</evidence>
<feature type="domain" description="Bacterial type II secretion system protein E" evidence="3">
    <location>
        <begin position="58"/>
        <end position="292"/>
    </location>
</feature>
<dbReference type="RefSeq" id="WP_353862562.1">
    <property type="nucleotide sequence ID" value="NZ_CP088295.1"/>
</dbReference>
<dbReference type="Gene3D" id="3.30.450.380">
    <property type="match status" value="1"/>
</dbReference>
<feature type="compositionally biased region" description="Low complexity" evidence="2">
    <location>
        <begin position="1"/>
        <end position="37"/>
    </location>
</feature>
<evidence type="ECO:0000256" key="1">
    <source>
        <dbReference type="ARBA" id="ARBA00006611"/>
    </source>
</evidence>
<dbReference type="Proteomes" id="UP001058860">
    <property type="component" value="Chromosome"/>
</dbReference>
<organism evidence="4 5">
    <name type="scientific">Svornostia abyssi</name>
    <dbReference type="NCBI Taxonomy" id="2898438"/>
    <lineage>
        <taxon>Bacteria</taxon>
        <taxon>Bacillati</taxon>
        <taxon>Actinomycetota</taxon>
        <taxon>Thermoleophilia</taxon>
        <taxon>Solirubrobacterales</taxon>
        <taxon>Baekduiaceae</taxon>
        <taxon>Svornostia</taxon>
    </lineage>
</organism>
<feature type="region of interest" description="Disordered" evidence="2">
    <location>
        <begin position="1"/>
        <end position="58"/>
    </location>
</feature>
<keyword evidence="5" id="KW-1185">Reference proteome</keyword>
<evidence type="ECO:0000259" key="3">
    <source>
        <dbReference type="Pfam" id="PF00437"/>
    </source>
</evidence>
<dbReference type="PANTHER" id="PTHR30486:SF15">
    <property type="entry name" value="TYPE II_IV SECRETION SYSTEM ATPASE"/>
    <property type="match status" value="1"/>
</dbReference>
<dbReference type="PANTHER" id="PTHR30486">
    <property type="entry name" value="TWITCHING MOTILITY PROTEIN PILT"/>
    <property type="match status" value="1"/>
</dbReference>
<dbReference type="InterPro" id="IPR001482">
    <property type="entry name" value="T2SS/T4SS_dom"/>
</dbReference>
<reference evidence="5" key="1">
    <citation type="submission" date="2021-11" db="EMBL/GenBank/DDBJ databases">
        <title>Cultivation dependent microbiological survey of springs from the worlds oldest radium mine currently devoted to the extraction of radon-saturated water.</title>
        <authorList>
            <person name="Kapinusova G."/>
            <person name="Smrhova T."/>
            <person name="Strejcek M."/>
            <person name="Suman J."/>
            <person name="Jani K."/>
            <person name="Pajer P."/>
            <person name="Uhlik O."/>
        </authorList>
    </citation>
    <scope>NUCLEOTIDE SEQUENCE [LARGE SCALE GENOMIC DNA]</scope>
    <source>
        <strain evidence="5">J379</strain>
    </source>
</reference>
<proteinExistence type="inferred from homology"/>
<accession>A0ABY5PBH4</accession>
<gene>
    <name evidence="4" type="primary">tadA</name>
    <name evidence="4" type="ORF">LRS13_15010</name>
</gene>
<dbReference type="EMBL" id="CP088295">
    <property type="protein sequence ID" value="UUY02023.1"/>
    <property type="molecule type" value="Genomic_DNA"/>
</dbReference>
<sequence length="345" mass="36693">MPGPNSRAGSPSAPSGSAPSSRCSPTRTSTRSWSTARGRCSSNAGVGSRTAPCSSPGDADLRHAIERILAPLGRRVDEASPMCDARLPDGSRVNVVIPPLALDGPVLTIRRFRRRGFSPEELVTAGTWSPPLHDLLRAAIAARLNVLVSGGTGSGKTTTLNALSAFIPEGERIVTIEDAAELRLQQPHVVRLEARPASLEGRGEVTVRTLVRNALRMRPDRIIVGEVRGAEALDMLSAMSSGHDGSLGTVHAGSPEEALRRVETLALMADLGLPHAAIREQVAGALDLVVHQARQADGSRRVVAVGEVVRVGGAPAVRELYRLRDGRPVWRAPQREALTRRLEEA</sequence>
<comment type="similarity">
    <text evidence="1">Belongs to the GSP E family.</text>
</comment>
<dbReference type="Gene3D" id="3.40.50.300">
    <property type="entry name" value="P-loop containing nucleotide triphosphate hydrolases"/>
    <property type="match status" value="1"/>
</dbReference>
<dbReference type="SUPFAM" id="SSF52540">
    <property type="entry name" value="P-loop containing nucleoside triphosphate hydrolases"/>
    <property type="match status" value="1"/>
</dbReference>
<dbReference type="Pfam" id="PF00437">
    <property type="entry name" value="T2SSE"/>
    <property type="match status" value="1"/>
</dbReference>
<dbReference type="InterPro" id="IPR050921">
    <property type="entry name" value="T4SS_GSP_E_ATPase"/>
</dbReference>
<protein>
    <submittedName>
        <fullName evidence="4">Flp pilus assembly complex ATPase component TadA</fullName>
    </submittedName>
</protein>
<evidence type="ECO:0000256" key="2">
    <source>
        <dbReference type="SAM" id="MobiDB-lite"/>
    </source>
</evidence>